<proteinExistence type="predicted"/>
<sequence>MQIRNFHHLKIMLLSLAGLMLVMFGQVAYARTATTTPILTDLSCG</sequence>
<protein>
    <submittedName>
        <fullName evidence="1">Uncharacterized protein</fullName>
    </submittedName>
</protein>
<organism evidence="1">
    <name type="scientific">hydrothermal vent metagenome</name>
    <dbReference type="NCBI Taxonomy" id="652676"/>
    <lineage>
        <taxon>unclassified sequences</taxon>
        <taxon>metagenomes</taxon>
        <taxon>ecological metagenomes</taxon>
    </lineage>
</organism>
<evidence type="ECO:0000313" key="1">
    <source>
        <dbReference type="EMBL" id="VAX14075.1"/>
    </source>
</evidence>
<name>A0A3B1C5U5_9ZZZZ</name>
<dbReference type="AlphaFoldDB" id="A0A3B1C5U5"/>
<reference evidence="1" key="1">
    <citation type="submission" date="2018-06" db="EMBL/GenBank/DDBJ databases">
        <authorList>
            <person name="Zhirakovskaya E."/>
        </authorList>
    </citation>
    <scope>NUCLEOTIDE SEQUENCE</scope>
</reference>
<dbReference type="EMBL" id="UOFZ01000155">
    <property type="protein sequence ID" value="VAX14075.1"/>
    <property type="molecule type" value="Genomic_DNA"/>
</dbReference>
<gene>
    <name evidence="1" type="ORF">MNBD_GAMMA24-1303</name>
</gene>
<accession>A0A3B1C5U5</accession>